<evidence type="ECO:0000313" key="4">
    <source>
        <dbReference type="Proteomes" id="UP000294359"/>
    </source>
</evidence>
<reference evidence="3 4" key="2">
    <citation type="submission" date="2019-03" db="EMBL/GenBank/DDBJ databases">
        <title>Draft Genome Sequences of Six Type Strains of the Genus Massilia.</title>
        <authorList>
            <person name="Miess H."/>
            <person name="Frediansyhah A."/>
            <person name="Gross H."/>
        </authorList>
    </citation>
    <scope>NUCLEOTIDE SEQUENCE [LARGE SCALE GENOMIC DNA]</scope>
    <source>
        <strain evidence="3 4">DSM 17505</strain>
    </source>
</reference>
<evidence type="ECO:0000256" key="1">
    <source>
        <dbReference type="SAM" id="MobiDB-lite"/>
    </source>
</evidence>
<dbReference type="AlphaFoldDB" id="A0A4P7BAY0"/>
<dbReference type="EMBL" id="BMWW01000010">
    <property type="protein sequence ID" value="GGZ06124.1"/>
    <property type="molecule type" value="Genomic_DNA"/>
</dbReference>
<evidence type="ECO:0000313" key="3">
    <source>
        <dbReference type="EMBL" id="QBQ34937.1"/>
    </source>
</evidence>
<accession>A0A4P7BAY0</accession>
<name>A0A4P7BAY0_9BURK</name>
<sequence length="67" mass="7057">MAAGQALLAHPLPAVQRLRERVPAPRVPGGQQECRRLPNKPVVENNDGSRVAMALRPAAGLSSPDPA</sequence>
<dbReference type="EMBL" id="CP038026">
    <property type="protein sequence ID" value="QBQ34937.1"/>
    <property type="molecule type" value="Genomic_DNA"/>
</dbReference>
<proteinExistence type="predicted"/>
<reference evidence="2" key="3">
    <citation type="submission" date="2022-12" db="EMBL/GenBank/DDBJ databases">
        <authorList>
            <person name="Sun Q."/>
            <person name="Kim S."/>
        </authorList>
    </citation>
    <scope>NUCLEOTIDE SEQUENCE</scope>
    <source>
        <strain evidence="2">KCTC 12344</strain>
    </source>
</reference>
<reference evidence="2" key="1">
    <citation type="journal article" date="2014" name="Int. J. Syst. Evol. Microbiol.">
        <title>Complete genome sequence of Corynebacterium casei LMG S-19264T (=DSM 44701T), isolated from a smear-ripened cheese.</title>
        <authorList>
            <consortium name="US DOE Joint Genome Institute (JGI-PGF)"/>
            <person name="Walter F."/>
            <person name="Albersmeier A."/>
            <person name="Kalinowski J."/>
            <person name="Ruckert C."/>
        </authorList>
    </citation>
    <scope>NUCLEOTIDE SEQUENCE</scope>
    <source>
        <strain evidence="2">KCTC 12344</strain>
    </source>
</reference>
<dbReference type="RefSeq" id="WP_134382968.1">
    <property type="nucleotide sequence ID" value="NZ_BMWW01000010.1"/>
</dbReference>
<organism evidence="2 5">
    <name type="scientific">Pseudoduganella plicata</name>
    <dbReference type="NCBI Taxonomy" id="321984"/>
    <lineage>
        <taxon>Bacteria</taxon>
        <taxon>Pseudomonadati</taxon>
        <taxon>Pseudomonadota</taxon>
        <taxon>Betaproteobacteria</taxon>
        <taxon>Burkholderiales</taxon>
        <taxon>Oxalobacteraceae</taxon>
        <taxon>Telluria group</taxon>
        <taxon>Pseudoduganella</taxon>
    </lineage>
</organism>
<evidence type="ECO:0000313" key="5">
    <source>
        <dbReference type="Proteomes" id="UP000619512"/>
    </source>
</evidence>
<keyword evidence="4" id="KW-1185">Reference proteome</keyword>
<protein>
    <submittedName>
        <fullName evidence="2">Uncharacterized protein</fullName>
    </submittedName>
</protein>
<evidence type="ECO:0000313" key="2">
    <source>
        <dbReference type="EMBL" id="GGZ06124.1"/>
    </source>
</evidence>
<gene>
    <name evidence="3" type="ORF">E1742_01135</name>
    <name evidence="2" type="ORF">GCM10007388_44510</name>
</gene>
<dbReference type="Proteomes" id="UP000619512">
    <property type="component" value="Unassembled WGS sequence"/>
</dbReference>
<feature type="region of interest" description="Disordered" evidence="1">
    <location>
        <begin position="23"/>
        <end position="67"/>
    </location>
</feature>
<dbReference type="Proteomes" id="UP000294359">
    <property type="component" value="Chromosome"/>
</dbReference>